<reference evidence="2" key="1">
    <citation type="submission" date="2021-02" db="EMBL/GenBank/DDBJ databases">
        <authorList>
            <person name="Nowell W R."/>
        </authorList>
    </citation>
    <scope>NUCLEOTIDE SEQUENCE</scope>
</reference>
<dbReference type="EMBL" id="CAJNOR010003323">
    <property type="protein sequence ID" value="CAF1402223.1"/>
    <property type="molecule type" value="Genomic_DNA"/>
</dbReference>
<gene>
    <name evidence="2" type="ORF">XAT740_LOCUS34206</name>
</gene>
<proteinExistence type="predicted"/>
<sequence length="198" mass="22874">MKIIIKTYSQYLGSTDIAIEDICKNYMYSELYTIAALCNLLKCNTRSIYPKIDFQHYMAMWDNVFRPISPAVGNSHNGIWRPSHLVSLLSPPVINEHGNTSQSSSIIVTPEKKMVKNSAVTQKRVPEFQSSPSRRLRSEDHTGNDVVQPRVSGSTQTERSDREESRQIQLRKKRERSRNSRTNETEEKRQACLQKERE</sequence>
<dbReference type="AlphaFoldDB" id="A0A815KXK4"/>
<accession>A0A815KXK4</accession>
<protein>
    <submittedName>
        <fullName evidence="2">Uncharacterized protein</fullName>
    </submittedName>
</protein>
<evidence type="ECO:0000313" key="2">
    <source>
        <dbReference type="EMBL" id="CAF1402223.1"/>
    </source>
</evidence>
<comment type="caution">
    <text evidence="2">The sequence shown here is derived from an EMBL/GenBank/DDBJ whole genome shotgun (WGS) entry which is preliminary data.</text>
</comment>
<name>A0A815KXK4_ADIRI</name>
<feature type="compositionally biased region" description="Basic and acidic residues" evidence="1">
    <location>
        <begin position="177"/>
        <end position="198"/>
    </location>
</feature>
<organism evidence="2 3">
    <name type="scientific">Adineta ricciae</name>
    <name type="common">Rotifer</name>
    <dbReference type="NCBI Taxonomy" id="249248"/>
    <lineage>
        <taxon>Eukaryota</taxon>
        <taxon>Metazoa</taxon>
        <taxon>Spiralia</taxon>
        <taxon>Gnathifera</taxon>
        <taxon>Rotifera</taxon>
        <taxon>Eurotatoria</taxon>
        <taxon>Bdelloidea</taxon>
        <taxon>Adinetida</taxon>
        <taxon>Adinetidae</taxon>
        <taxon>Adineta</taxon>
    </lineage>
</organism>
<feature type="region of interest" description="Disordered" evidence="1">
    <location>
        <begin position="115"/>
        <end position="198"/>
    </location>
</feature>
<evidence type="ECO:0000256" key="1">
    <source>
        <dbReference type="SAM" id="MobiDB-lite"/>
    </source>
</evidence>
<dbReference type="Proteomes" id="UP000663828">
    <property type="component" value="Unassembled WGS sequence"/>
</dbReference>
<keyword evidence="3" id="KW-1185">Reference proteome</keyword>
<evidence type="ECO:0000313" key="3">
    <source>
        <dbReference type="Proteomes" id="UP000663828"/>
    </source>
</evidence>